<dbReference type="EMBL" id="FNON01000007">
    <property type="protein sequence ID" value="SDY90158.1"/>
    <property type="molecule type" value="Genomic_DNA"/>
</dbReference>
<dbReference type="PANTHER" id="PTHR43214:SF24">
    <property type="entry name" value="TRANSCRIPTIONAL REGULATORY PROTEIN NARL-RELATED"/>
    <property type="match status" value="1"/>
</dbReference>
<keyword evidence="3 8" id="KW-0238">DNA-binding</keyword>
<accession>A0A1H3NMZ4</accession>
<evidence type="ECO:0000256" key="5">
    <source>
        <dbReference type="PROSITE-ProRule" id="PRU00169"/>
    </source>
</evidence>
<sequence>MTVLVTTQAEHWRSATSAISVGIADHQVLIRAGLRGVLQSDERIVVVGEAGDRAGLVDLLGRHRPEVLLVDADLPGTDGASTARLVRRHAPSTKVIMLASPGSGDLLFPALRAGAAGFLFKNSDSGELVAGVRAVAAGQATLSPAAARHLVDRFVGVPTERADQARRRVGLLTERERDVLTHLANGTANAGIARALHLSEGSVKAYVSRLLTKLGCDNRVQAALIARDAAPEGF</sequence>
<dbReference type="InterPro" id="IPR016032">
    <property type="entry name" value="Sig_transdc_resp-reg_C-effctor"/>
</dbReference>
<dbReference type="OrthoDB" id="3623000at2"/>
<evidence type="ECO:0000256" key="3">
    <source>
        <dbReference type="ARBA" id="ARBA00023125"/>
    </source>
</evidence>
<name>A0A1H3NMZ4_9PSEU</name>
<reference evidence="8 9" key="1">
    <citation type="submission" date="2016-10" db="EMBL/GenBank/DDBJ databases">
        <authorList>
            <person name="de Groot N.N."/>
        </authorList>
    </citation>
    <scope>NUCLEOTIDE SEQUENCE [LARGE SCALE GENOMIC DNA]</scope>
    <source>
        <strain evidence="8 9">CPCC 202699</strain>
    </source>
</reference>
<dbReference type="PROSITE" id="PS50110">
    <property type="entry name" value="RESPONSE_REGULATORY"/>
    <property type="match status" value="1"/>
</dbReference>
<dbReference type="Gene3D" id="3.40.50.2300">
    <property type="match status" value="1"/>
</dbReference>
<dbReference type="InterPro" id="IPR001789">
    <property type="entry name" value="Sig_transdc_resp-reg_receiver"/>
</dbReference>
<organism evidence="8 9">
    <name type="scientific">Amycolatopsis xylanica</name>
    <dbReference type="NCBI Taxonomy" id="589385"/>
    <lineage>
        <taxon>Bacteria</taxon>
        <taxon>Bacillati</taxon>
        <taxon>Actinomycetota</taxon>
        <taxon>Actinomycetes</taxon>
        <taxon>Pseudonocardiales</taxon>
        <taxon>Pseudonocardiaceae</taxon>
        <taxon>Amycolatopsis</taxon>
    </lineage>
</organism>
<dbReference type="SUPFAM" id="SSF52172">
    <property type="entry name" value="CheY-like"/>
    <property type="match status" value="1"/>
</dbReference>
<dbReference type="GO" id="GO:0003677">
    <property type="term" value="F:DNA binding"/>
    <property type="evidence" value="ECO:0007669"/>
    <property type="project" value="UniProtKB-KW"/>
</dbReference>
<evidence type="ECO:0000259" key="6">
    <source>
        <dbReference type="PROSITE" id="PS50043"/>
    </source>
</evidence>
<keyword evidence="9" id="KW-1185">Reference proteome</keyword>
<protein>
    <submittedName>
        <fullName evidence="8">DNA-binding response regulator, NarL/FixJ family, contains REC and HTH domains</fullName>
    </submittedName>
</protein>
<dbReference type="PROSITE" id="PS00622">
    <property type="entry name" value="HTH_LUXR_1"/>
    <property type="match status" value="1"/>
</dbReference>
<dbReference type="CDD" id="cd17535">
    <property type="entry name" value="REC_NarL-like"/>
    <property type="match status" value="1"/>
</dbReference>
<dbReference type="AlphaFoldDB" id="A0A1H3NMZ4"/>
<evidence type="ECO:0000256" key="1">
    <source>
        <dbReference type="ARBA" id="ARBA00022553"/>
    </source>
</evidence>
<dbReference type="Pfam" id="PF00196">
    <property type="entry name" value="GerE"/>
    <property type="match status" value="1"/>
</dbReference>
<proteinExistence type="predicted"/>
<dbReference type="InterPro" id="IPR000792">
    <property type="entry name" value="Tscrpt_reg_LuxR_C"/>
</dbReference>
<dbReference type="Proteomes" id="UP000199515">
    <property type="component" value="Unassembled WGS sequence"/>
</dbReference>
<feature type="modified residue" description="4-aspartylphosphate" evidence="5">
    <location>
        <position position="71"/>
    </location>
</feature>
<dbReference type="PRINTS" id="PR00038">
    <property type="entry name" value="HTHLUXR"/>
</dbReference>
<dbReference type="InterPro" id="IPR039420">
    <property type="entry name" value="WalR-like"/>
</dbReference>
<evidence type="ECO:0000313" key="9">
    <source>
        <dbReference type="Proteomes" id="UP000199515"/>
    </source>
</evidence>
<dbReference type="RefSeq" id="WP_091294887.1">
    <property type="nucleotide sequence ID" value="NZ_FNON01000007.1"/>
</dbReference>
<dbReference type="PANTHER" id="PTHR43214">
    <property type="entry name" value="TWO-COMPONENT RESPONSE REGULATOR"/>
    <property type="match status" value="1"/>
</dbReference>
<keyword evidence="2" id="KW-0805">Transcription regulation</keyword>
<dbReference type="GO" id="GO:0006355">
    <property type="term" value="P:regulation of DNA-templated transcription"/>
    <property type="evidence" value="ECO:0007669"/>
    <property type="project" value="InterPro"/>
</dbReference>
<keyword evidence="4" id="KW-0804">Transcription</keyword>
<evidence type="ECO:0000313" key="8">
    <source>
        <dbReference type="EMBL" id="SDY90158.1"/>
    </source>
</evidence>
<dbReference type="SUPFAM" id="SSF46894">
    <property type="entry name" value="C-terminal effector domain of the bipartite response regulators"/>
    <property type="match status" value="1"/>
</dbReference>
<dbReference type="SMART" id="SM00448">
    <property type="entry name" value="REC"/>
    <property type="match status" value="1"/>
</dbReference>
<feature type="domain" description="HTH luxR-type" evidence="6">
    <location>
        <begin position="165"/>
        <end position="230"/>
    </location>
</feature>
<dbReference type="STRING" id="589385.SAMN05421504_107378"/>
<keyword evidence="1 5" id="KW-0597">Phosphoprotein</keyword>
<feature type="domain" description="Response regulatory" evidence="7">
    <location>
        <begin position="20"/>
        <end position="136"/>
    </location>
</feature>
<dbReference type="PROSITE" id="PS50043">
    <property type="entry name" value="HTH_LUXR_2"/>
    <property type="match status" value="1"/>
</dbReference>
<gene>
    <name evidence="8" type="ORF">SAMN05421504_107378</name>
</gene>
<dbReference type="GO" id="GO:0000160">
    <property type="term" value="P:phosphorelay signal transduction system"/>
    <property type="evidence" value="ECO:0007669"/>
    <property type="project" value="InterPro"/>
</dbReference>
<dbReference type="InterPro" id="IPR011006">
    <property type="entry name" value="CheY-like_superfamily"/>
</dbReference>
<dbReference type="SMART" id="SM00421">
    <property type="entry name" value="HTH_LUXR"/>
    <property type="match status" value="1"/>
</dbReference>
<evidence type="ECO:0000256" key="2">
    <source>
        <dbReference type="ARBA" id="ARBA00023015"/>
    </source>
</evidence>
<evidence type="ECO:0000256" key="4">
    <source>
        <dbReference type="ARBA" id="ARBA00023163"/>
    </source>
</evidence>
<evidence type="ECO:0000259" key="7">
    <source>
        <dbReference type="PROSITE" id="PS50110"/>
    </source>
</evidence>
<dbReference type="CDD" id="cd06170">
    <property type="entry name" value="LuxR_C_like"/>
    <property type="match status" value="1"/>
</dbReference>
<dbReference type="Pfam" id="PF00072">
    <property type="entry name" value="Response_reg"/>
    <property type="match status" value="1"/>
</dbReference>
<dbReference type="InterPro" id="IPR058245">
    <property type="entry name" value="NreC/VraR/RcsB-like_REC"/>
</dbReference>